<evidence type="ECO:0000313" key="11">
    <source>
        <dbReference type="Proteomes" id="UP000243378"/>
    </source>
</evidence>
<keyword evidence="6 8" id="KW-0812">Transmembrane</keyword>
<accession>A0A1G7RBX7</accession>
<dbReference type="Pfam" id="PF02518">
    <property type="entry name" value="HATPase_c"/>
    <property type="match status" value="1"/>
</dbReference>
<dbReference type="InterPro" id="IPR003661">
    <property type="entry name" value="HisK_dim/P_dom"/>
</dbReference>
<comment type="catalytic activity">
    <reaction evidence="1">
        <text>ATP + protein L-histidine = ADP + protein N-phospho-L-histidine.</text>
        <dbReference type="EC" id="2.7.13.3"/>
    </reaction>
</comment>
<dbReference type="EC" id="2.7.13.3" evidence="3"/>
<keyword evidence="10" id="KW-0808">Transferase</keyword>
<dbReference type="InterPro" id="IPR029151">
    <property type="entry name" value="Sensor-like_sf"/>
</dbReference>
<dbReference type="OrthoDB" id="2521613at2"/>
<dbReference type="InterPro" id="IPR003594">
    <property type="entry name" value="HATPase_dom"/>
</dbReference>
<dbReference type="STRING" id="640205.SAMN05216381_3068"/>
<evidence type="ECO:0000256" key="4">
    <source>
        <dbReference type="ARBA" id="ARBA00022475"/>
    </source>
</evidence>
<sequence length="636" mass="71402">MSHSQAASWRKWLAKPLPRNLLVLFLPWSVLIIVLSVLLYDRMLSDRLEPLLDAQTDSLNEGVAVLERHLSSLRGDLQFLSQQPLLKRAIKRASPDSYAALSELLLEFSESRGIYQRIRWLDETGMERVRVDAASGETRAVEAADLQNDSAAYYFVETMHLYRGEAYLSRFDLDRQYRPDGSIRELIPILRASVPVFSERGERRGILILDYRAERLLGRLQETSVAYGGSLQLLDHEGYWMLGESPEHAWGFMLGKPELTLASQQPMSWRRLLEDQRGSFIDVAGFWAYSHFRPGDKGAATSNEADHWLLLSHLPADHLRALRWEVLWRVLLFFGVLQGLGLLISVRRAVDEAERLRAEHELYVSSQALAFSNEQLQGTVDQLQRTRRALLQAEKLSSLGTMVAGVAHELNTPIGAASVAASTLEKSSQAFQAEMRDGLKRATLERFVQRTDDGLSIISTSLERMAQLTRAFKQLATDRASTERRRFDLRELVDEVILLLQPKLRQSPHRIELDLPQSVMLDSYPGPLGQIVQNLVDNALIHAFDPGVKGVVTVSGKADEANGQYLIEVRDDGRGMSEDVLSKIFDPFFTTRRGQGGTGLGLHITHQLAVDILGAQLDVRSSPGEGSCFSIRLDIG</sequence>
<dbReference type="SMART" id="SM00388">
    <property type="entry name" value="HisKA"/>
    <property type="match status" value="1"/>
</dbReference>
<dbReference type="InterPro" id="IPR036097">
    <property type="entry name" value="HisK_dim/P_sf"/>
</dbReference>
<comment type="subcellular location">
    <subcellularLocation>
        <location evidence="2">Cell membrane</location>
        <topology evidence="2">Multi-pass membrane protein</topology>
    </subcellularLocation>
</comment>
<keyword evidence="7 8" id="KW-1133">Transmembrane helix</keyword>
<name>A0A1G7RBX7_9GAMM</name>
<dbReference type="InterPro" id="IPR005467">
    <property type="entry name" value="His_kinase_dom"/>
</dbReference>
<reference evidence="10 11" key="1">
    <citation type="submission" date="2016-10" db="EMBL/GenBank/DDBJ databases">
        <authorList>
            <person name="de Groot N.N."/>
        </authorList>
    </citation>
    <scope>NUCLEOTIDE SEQUENCE [LARGE SCALE GENOMIC DNA]</scope>
    <source>
        <strain evidence="10 11">LMG 25475</strain>
    </source>
</reference>
<dbReference type="SUPFAM" id="SSF55874">
    <property type="entry name" value="ATPase domain of HSP90 chaperone/DNA topoisomerase II/histidine kinase"/>
    <property type="match status" value="1"/>
</dbReference>
<dbReference type="InterPro" id="IPR004358">
    <property type="entry name" value="Sig_transdc_His_kin-like_C"/>
</dbReference>
<dbReference type="Proteomes" id="UP000243378">
    <property type="component" value="Unassembled WGS sequence"/>
</dbReference>
<dbReference type="PROSITE" id="PS50109">
    <property type="entry name" value="HIS_KIN"/>
    <property type="match status" value="1"/>
</dbReference>
<dbReference type="AlphaFoldDB" id="A0A1G7RBX7"/>
<dbReference type="PANTHER" id="PTHR43065">
    <property type="entry name" value="SENSOR HISTIDINE KINASE"/>
    <property type="match status" value="1"/>
</dbReference>
<evidence type="ECO:0000256" key="7">
    <source>
        <dbReference type="ARBA" id="ARBA00022989"/>
    </source>
</evidence>
<dbReference type="Gene3D" id="3.30.450.20">
    <property type="entry name" value="PAS domain"/>
    <property type="match status" value="2"/>
</dbReference>
<proteinExistence type="predicted"/>
<dbReference type="Pfam" id="PF21623">
    <property type="entry name" value="HK_sensor_dom_bact"/>
    <property type="match status" value="1"/>
</dbReference>
<dbReference type="GO" id="GO:0005886">
    <property type="term" value="C:plasma membrane"/>
    <property type="evidence" value="ECO:0007669"/>
    <property type="project" value="UniProtKB-SubCell"/>
</dbReference>
<dbReference type="Gene3D" id="3.30.565.10">
    <property type="entry name" value="Histidine kinase-like ATPase, C-terminal domain"/>
    <property type="match status" value="1"/>
</dbReference>
<keyword evidence="5" id="KW-0597">Phosphoprotein</keyword>
<evidence type="ECO:0000256" key="1">
    <source>
        <dbReference type="ARBA" id="ARBA00000085"/>
    </source>
</evidence>
<dbReference type="InterPro" id="IPR048760">
    <property type="entry name" value="VP0354-like_sensor_dom"/>
</dbReference>
<dbReference type="Gene3D" id="1.10.287.130">
    <property type="match status" value="1"/>
</dbReference>
<evidence type="ECO:0000256" key="3">
    <source>
        <dbReference type="ARBA" id="ARBA00012438"/>
    </source>
</evidence>
<evidence type="ECO:0000259" key="9">
    <source>
        <dbReference type="PROSITE" id="PS50109"/>
    </source>
</evidence>
<dbReference type="RefSeq" id="WP_092369558.1">
    <property type="nucleotide sequence ID" value="NZ_FNBM01000007.1"/>
</dbReference>
<keyword evidence="4" id="KW-1003">Cell membrane</keyword>
<dbReference type="SUPFAM" id="SSF47384">
    <property type="entry name" value="Homodimeric domain of signal transducing histidine kinase"/>
    <property type="match status" value="1"/>
</dbReference>
<keyword evidence="10" id="KW-0418">Kinase</keyword>
<evidence type="ECO:0000256" key="6">
    <source>
        <dbReference type="ARBA" id="ARBA00022692"/>
    </source>
</evidence>
<evidence type="ECO:0000313" key="10">
    <source>
        <dbReference type="EMBL" id="SDG08278.1"/>
    </source>
</evidence>
<feature type="transmembrane region" description="Helical" evidence="8">
    <location>
        <begin position="20"/>
        <end position="40"/>
    </location>
</feature>
<dbReference type="SMART" id="SM00387">
    <property type="entry name" value="HATPase_c"/>
    <property type="match status" value="1"/>
</dbReference>
<organism evidence="10 11">
    <name type="scientific">Phytopseudomonas seleniipraecipitans</name>
    <dbReference type="NCBI Taxonomy" id="640205"/>
    <lineage>
        <taxon>Bacteria</taxon>
        <taxon>Pseudomonadati</taxon>
        <taxon>Pseudomonadota</taxon>
        <taxon>Gammaproteobacteria</taxon>
        <taxon>Pseudomonadales</taxon>
        <taxon>Pseudomonadaceae</taxon>
        <taxon>Phytopseudomonas</taxon>
    </lineage>
</organism>
<evidence type="ECO:0000256" key="8">
    <source>
        <dbReference type="SAM" id="Phobius"/>
    </source>
</evidence>
<gene>
    <name evidence="10" type="ORF">SAMN05216381_3068</name>
</gene>
<dbReference type="GO" id="GO:0000155">
    <property type="term" value="F:phosphorelay sensor kinase activity"/>
    <property type="evidence" value="ECO:0007669"/>
    <property type="project" value="InterPro"/>
</dbReference>
<keyword evidence="8" id="KW-0472">Membrane</keyword>
<evidence type="ECO:0000256" key="5">
    <source>
        <dbReference type="ARBA" id="ARBA00022553"/>
    </source>
</evidence>
<dbReference type="SUPFAM" id="SSF103190">
    <property type="entry name" value="Sensory domain-like"/>
    <property type="match status" value="2"/>
</dbReference>
<feature type="domain" description="Histidine kinase" evidence="9">
    <location>
        <begin position="405"/>
        <end position="636"/>
    </location>
</feature>
<dbReference type="EMBL" id="FNBM01000007">
    <property type="protein sequence ID" value="SDG08278.1"/>
    <property type="molecule type" value="Genomic_DNA"/>
</dbReference>
<dbReference type="InterPro" id="IPR036890">
    <property type="entry name" value="HATPase_C_sf"/>
</dbReference>
<protein>
    <recommendedName>
        <fullName evidence="3">histidine kinase</fullName>
        <ecNumber evidence="3">2.7.13.3</ecNumber>
    </recommendedName>
</protein>
<evidence type="ECO:0000256" key="2">
    <source>
        <dbReference type="ARBA" id="ARBA00004651"/>
    </source>
</evidence>
<dbReference type="CDD" id="cd00082">
    <property type="entry name" value="HisKA"/>
    <property type="match status" value="1"/>
</dbReference>
<dbReference type="PRINTS" id="PR00344">
    <property type="entry name" value="BCTRLSENSOR"/>
</dbReference>